<feature type="domain" description="Methyltransferase type 11" evidence="5">
    <location>
        <begin position="69"/>
        <end position="157"/>
    </location>
</feature>
<dbReference type="PANTHER" id="PTHR44942:SF4">
    <property type="entry name" value="METHYLTRANSFERASE TYPE 11 DOMAIN-CONTAINING PROTEIN"/>
    <property type="match status" value="1"/>
</dbReference>
<accession>A0ABV6P8M6</accession>
<proteinExistence type="inferred from homology"/>
<dbReference type="GO" id="GO:0008168">
    <property type="term" value="F:methyltransferase activity"/>
    <property type="evidence" value="ECO:0007669"/>
    <property type="project" value="UniProtKB-KW"/>
</dbReference>
<dbReference type="EC" id="2.1.1.-" evidence="6"/>
<name>A0ABV6P8M6_9MICC</name>
<evidence type="ECO:0000313" key="6">
    <source>
        <dbReference type="EMBL" id="MFC0581489.1"/>
    </source>
</evidence>
<dbReference type="InterPro" id="IPR013216">
    <property type="entry name" value="Methyltransf_11"/>
</dbReference>
<comment type="caution">
    <text evidence="6">The sequence shown here is derived from an EMBL/GenBank/DDBJ whole genome shotgun (WGS) entry which is preliminary data.</text>
</comment>
<dbReference type="Gene3D" id="3.40.50.150">
    <property type="entry name" value="Vaccinia Virus protein VP39"/>
    <property type="match status" value="1"/>
</dbReference>
<keyword evidence="7" id="KW-1185">Reference proteome</keyword>
<reference evidence="6 7" key="1">
    <citation type="submission" date="2024-09" db="EMBL/GenBank/DDBJ databases">
        <authorList>
            <person name="Sun Q."/>
            <person name="Mori K."/>
        </authorList>
    </citation>
    <scope>NUCLEOTIDE SEQUENCE [LARGE SCALE GENOMIC DNA]</scope>
    <source>
        <strain evidence="6 7">NCAIM B.02604</strain>
    </source>
</reference>
<dbReference type="CDD" id="cd02440">
    <property type="entry name" value="AdoMet_MTases"/>
    <property type="match status" value="1"/>
</dbReference>
<evidence type="ECO:0000256" key="4">
    <source>
        <dbReference type="SAM" id="MobiDB-lite"/>
    </source>
</evidence>
<dbReference type="PANTHER" id="PTHR44942">
    <property type="entry name" value="METHYLTRANSF_11 DOMAIN-CONTAINING PROTEIN"/>
    <property type="match status" value="1"/>
</dbReference>
<dbReference type="EMBL" id="JBHLUB010000004">
    <property type="protein sequence ID" value="MFC0581489.1"/>
    <property type="molecule type" value="Genomic_DNA"/>
</dbReference>
<evidence type="ECO:0000313" key="7">
    <source>
        <dbReference type="Proteomes" id="UP001589862"/>
    </source>
</evidence>
<dbReference type="InterPro" id="IPR029063">
    <property type="entry name" value="SAM-dependent_MTases_sf"/>
</dbReference>
<organism evidence="6 7">
    <name type="scientific">Micrococcoides hystricis</name>
    <dbReference type="NCBI Taxonomy" id="1572761"/>
    <lineage>
        <taxon>Bacteria</taxon>
        <taxon>Bacillati</taxon>
        <taxon>Actinomycetota</taxon>
        <taxon>Actinomycetes</taxon>
        <taxon>Micrococcales</taxon>
        <taxon>Micrococcaceae</taxon>
        <taxon>Micrococcoides</taxon>
    </lineage>
</organism>
<comment type="similarity">
    <text evidence="1">Belongs to the methyltransferase superfamily.</text>
</comment>
<dbReference type="GO" id="GO:0032259">
    <property type="term" value="P:methylation"/>
    <property type="evidence" value="ECO:0007669"/>
    <property type="project" value="UniProtKB-KW"/>
</dbReference>
<keyword evidence="3 6" id="KW-0808">Transferase</keyword>
<dbReference type="Pfam" id="PF08241">
    <property type="entry name" value="Methyltransf_11"/>
    <property type="match status" value="1"/>
</dbReference>
<dbReference type="Proteomes" id="UP001589862">
    <property type="component" value="Unassembled WGS sequence"/>
</dbReference>
<feature type="region of interest" description="Disordered" evidence="4">
    <location>
        <begin position="1"/>
        <end position="30"/>
    </location>
</feature>
<evidence type="ECO:0000256" key="3">
    <source>
        <dbReference type="ARBA" id="ARBA00022679"/>
    </source>
</evidence>
<evidence type="ECO:0000256" key="2">
    <source>
        <dbReference type="ARBA" id="ARBA00022603"/>
    </source>
</evidence>
<keyword evidence="2 6" id="KW-0489">Methyltransferase</keyword>
<evidence type="ECO:0000256" key="1">
    <source>
        <dbReference type="ARBA" id="ARBA00008361"/>
    </source>
</evidence>
<gene>
    <name evidence="6" type="ORF">ACFFFR_03660</name>
</gene>
<protein>
    <submittedName>
        <fullName evidence="6">Class I SAM-dependent methyltransferase</fullName>
        <ecNumber evidence="6">2.1.1.-</ecNumber>
    </submittedName>
</protein>
<dbReference type="SUPFAM" id="SSF53335">
    <property type="entry name" value="S-adenosyl-L-methionine-dependent methyltransferases"/>
    <property type="match status" value="1"/>
</dbReference>
<dbReference type="InterPro" id="IPR051052">
    <property type="entry name" value="Diverse_substrate_MTase"/>
</dbReference>
<dbReference type="RefSeq" id="WP_377458176.1">
    <property type="nucleotide sequence ID" value="NZ_JBHLUB010000004.1"/>
</dbReference>
<sequence length="277" mass="30873">MSNSSSHEPRLPTTGPKLPPRKRTDFGAAFTDGADRYRAVRPSYPEDALDFILGDTAKAEAAEESRVVELGAGSGQLTQKLLQRGYRVHATEPSAPMLRALSTHLGHHENLEASVAAAEDTGLPAGSADIVVAAQAWHWFDVPAATAEAARISVPQARLGLIWNQLDVSQPWVHRLSRIMHAGDVHGIEWRPPLQPGYYGPAEMFHTYWSQSMDIERIVQLAQTRTYWLKAKDATRKRVEENIRWYLREETGFGDDDTIDLPYRCSALRTNLLPQPA</sequence>
<evidence type="ECO:0000259" key="5">
    <source>
        <dbReference type="Pfam" id="PF08241"/>
    </source>
</evidence>